<dbReference type="EMBL" id="CACSHJ010000087">
    <property type="protein sequence ID" value="CAA0297307.1"/>
    <property type="molecule type" value="Genomic_DNA"/>
</dbReference>
<sequence>MLAPGVSVLIPAEEISISAGDVISLSVHNLIASVSSYRPWWSEFLAFGSIDRPSSFSPSVSRVKLNLHHFAVNYILLTAASITLFLIGDPMALVTVASFVAMWLLLYFYRDHPLVLYGRHISDRVIVFGLILGSLWALWFINSLQSLVLGVVTSVLLCLVHAIIRNSDDLFVQEKDVVVPSNFLHWS</sequence>
<dbReference type="OrthoDB" id="63113at2759"/>
<comment type="subcellular location">
    <subcellularLocation>
        <location evidence="2">Endomembrane system</location>
        <topology evidence="2">Multi-pass membrane protein</topology>
    </subcellularLocation>
    <subcellularLocation>
        <location evidence="7">Membrane</location>
        <topology evidence="7">Multi-pass membrane protein</topology>
    </subcellularLocation>
</comment>
<feature type="transmembrane region" description="Helical" evidence="7">
    <location>
        <begin position="147"/>
        <end position="164"/>
    </location>
</feature>
<dbReference type="AlphaFoldDB" id="A0A178WJW9"/>
<dbReference type="GO" id="GO:0016192">
    <property type="term" value="P:vesicle-mediated transport"/>
    <property type="evidence" value="ECO:0007669"/>
    <property type="project" value="UniProtKB-ARBA"/>
</dbReference>
<protein>
    <recommendedName>
        <fullName evidence="7">PRA1 family protein</fullName>
    </recommendedName>
</protein>
<reference evidence="8 11" key="3">
    <citation type="submission" date="2019-12" db="EMBL/GenBank/DDBJ databases">
        <authorList>
            <person name="Jiao W.-B."/>
            <person name="Schneeberger K."/>
        </authorList>
    </citation>
    <scope>NUCLEOTIDE SEQUENCE [LARGE SCALE GENOMIC DNA]</scope>
    <source>
        <strain evidence="11">cv. C24</strain>
    </source>
</reference>
<name>A0A178WJW9_ARATH</name>
<proteinExistence type="inferred from homology"/>
<keyword evidence="6 7" id="KW-0472">Membrane</keyword>
<accession>A0A5S9WQ80</accession>
<dbReference type="InterPro" id="IPR004895">
    <property type="entry name" value="Prenylated_rab_accept_PRA1"/>
</dbReference>
<dbReference type="PANTHER" id="PTHR19317">
    <property type="entry name" value="PRENYLATED RAB ACCEPTOR 1-RELATED"/>
    <property type="match status" value="1"/>
</dbReference>
<feature type="transmembrane region" description="Helical" evidence="7">
    <location>
        <begin position="121"/>
        <end position="141"/>
    </location>
</feature>
<evidence type="ECO:0000256" key="5">
    <source>
        <dbReference type="ARBA" id="ARBA00022989"/>
    </source>
</evidence>
<evidence type="ECO:0000256" key="2">
    <source>
        <dbReference type="ARBA" id="ARBA00004127"/>
    </source>
</evidence>
<evidence type="ECO:0000256" key="3">
    <source>
        <dbReference type="ARBA" id="ARBA00006483"/>
    </source>
</evidence>
<reference evidence="10" key="1">
    <citation type="journal article" date="2016" name="Proc. Natl. Acad. Sci. U.S.A.">
        <title>Chromosome-level assembly of Arabidopsis thaliana Ler reveals the extent of translocation and inversion polymorphisms.</title>
        <authorList>
            <person name="Zapata L."/>
            <person name="Ding J."/>
            <person name="Willing E.M."/>
            <person name="Hartwig B."/>
            <person name="Bezdan D."/>
            <person name="Jiao W.B."/>
            <person name="Patel V."/>
            <person name="Velikkakam James G."/>
            <person name="Koornneef M."/>
            <person name="Ossowski S."/>
            <person name="Schneeberger K."/>
        </authorList>
    </citation>
    <scope>NUCLEOTIDE SEQUENCE [LARGE SCALE GENOMIC DNA]</scope>
    <source>
        <strain evidence="10">cv. Landsberg erecta</strain>
    </source>
</reference>
<evidence type="ECO:0000313" key="10">
    <source>
        <dbReference type="Proteomes" id="UP000078284"/>
    </source>
</evidence>
<evidence type="ECO:0000256" key="6">
    <source>
        <dbReference type="ARBA" id="ARBA00023136"/>
    </source>
</evidence>
<reference evidence="9" key="2">
    <citation type="submission" date="2016-03" db="EMBL/GenBank/DDBJ databases">
        <title>Full-length assembly of Arabidopsis thaliana Ler reveals the complement of translocations and inversions.</title>
        <authorList>
            <person name="Zapata L."/>
            <person name="Schneeberger K."/>
            <person name="Ossowski S."/>
        </authorList>
    </citation>
    <scope>NUCLEOTIDE SEQUENCE [LARGE SCALE GENOMIC DNA]</scope>
    <source>
        <tissue evidence="9">Leaf</tissue>
    </source>
</reference>
<accession>A0A178WJW9</accession>
<dbReference type="Proteomes" id="UP000078284">
    <property type="component" value="Chromosome 1"/>
</dbReference>
<dbReference type="EMBL" id="LUHQ01000001">
    <property type="protein sequence ID" value="OAP18619.1"/>
    <property type="molecule type" value="Genomic_DNA"/>
</dbReference>
<evidence type="ECO:0000256" key="7">
    <source>
        <dbReference type="RuleBase" id="RU363107"/>
    </source>
</evidence>
<feature type="transmembrane region" description="Helical" evidence="7">
    <location>
        <begin position="92"/>
        <end position="109"/>
    </location>
</feature>
<evidence type="ECO:0000256" key="4">
    <source>
        <dbReference type="ARBA" id="ARBA00022692"/>
    </source>
</evidence>
<evidence type="ECO:0000256" key="1">
    <source>
        <dbReference type="ARBA" id="ARBA00002501"/>
    </source>
</evidence>
<gene>
    <name evidence="9" type="ordered locus">AXX17_At1g50260</name>
    <name evidence="8" type="ORF">C24_LOCUS4580</name>
</gene>
<organism evidence="9 10">
    <name type="scientific">Arabidopsis thaliana</name>
    <name type="common">Mouse-ear cress</name>
    <dbReference type="NCBI Taxonomy" id="3702"/>
    <lineage>
        <taxon>Eukaryota</taxon>
        <taxon>Viridiplantae</taxon>
        <taxon>Streptophyta</taxon>
        <taxon>Embryophyta</taxon>
        <taxon>Tracheophyta</taxon>
        <taxon>Spermatophyta</taxon>
        <taxon>Magnoliopsida</taxon>
        <taxon>eudicotyledons</taxon>
        <taxon>Gunneridae</taxon>
        <taxon>Pentapetalae</taxon>
        <taxon>rosids</taxon>
        <taxon>malvids</taxon>
        <taxon>Brassicales</taxon>
        <taxon>Brassicaceae</taxon>
        <taxon>Camelineae</taxon>
        <taxon>Arabidopsis</taxon>
    </lineage>
</organism>
<dbReference type="PANTHER" id="PTHR19317:SF53">
    <property type="entry name" value="PRA1 FAMILY PROTEIN G1"/>
    <property type="match status" value="1"/>
</dbReference>
<keyword evidence="4 7" id="KW-0812">Transmembrane</keyword>
<dbReference type="GO" id="GO:0005783">
    <property type="term" value="C:endoplasmic reticulum"/>
    <property type="evidence" value="ECO:0007669"/>
    <property type="project" value="UniProtKB-ARBA"/>
</dbReference>
<keyword evidence="7" id="KW-0813">Transport</keyword>
<keyword evidence="5 7" id="KW-1133">Transmembrane helix</keyword>
<evidence type="ECO:0000313" key="8">
    <source>
        <dbReference type="EMBL" id="CAA0297307.1"/>
    </source>
</evidence>
<comment type="similarity">
    <text evidence="3 7">Belongs to the PRA1 family.</text>
</comment>
<evidence type="ECO:0000313" key="11">
    <source>
        <dbReference type="Proteomes" id="UP000434276"/>
    </source>
</evidence>
<dbReference type="GO" id="GO:0016020">
    <property type="term" value="C:membrane"/>
    <property type="evidence" value="ECO:0007669"/>
    <property type="project" value="UniProtKB-SubCell"/>
</dbReference>
<dbReference type="Pfam" id="PF03208">
    <property type="entry name" value="PRA1"/>
    <property type="match status" value="1"/>
</dbReference>
<dbReference type="ExpressionAtlas" id="A0A178WJW9">
    <property type="expression patterns" value="baseline and differential"/>
</dbReference>
<dbReference type="Proteomes" id="UP000434276">
    <property type="component" value="Unassembled WGS sequence"/>
</dbReference>
<comment type="function">
    <text evidence="1 7">May be involved in both secretory and endocytic intracellular trafficking in the endosomal/prevacuolar compartments.</text>
</comment>
<evidence type="ECO:0000313" key="9">
    <source>
        <dbReference type="EMBL" id="OAP18619.1"/>
    </source>
</evidence>